<name>A0A6L2MNC9_TANCI</name>
<comment type="caution">
    <text evidence="9">The sequence shown here is derived from an EMBL/GenBank/DDBJ whole genome shotgun (WGS) entry which is preliminary data.</text>
</comment>
<dbReference type="Gene3D" id="3.30.70.270">
    <property type="match status" value="1"/>
</dbReference>
<dbReference type="InterPro" id="IPR043128">
    <property type="entry name" value="Rev_trsase/Diguanyl_cyclase"/>
</dbReference>
<keyword evidence="6" id="KW-0378">Hydrolase</keyword>
<dbReference type="InterPro" id="IPR000477">
    <property type="entry name" value="RT_dom"/>
</dbReference>
<evidence type="ECO:0000256" key="2">
    <source>
        <dbReference type="ARBA" id="ARBA00022679"/>
    </source>
</evidence>
<organism evidence="9">
    <name type="scientific">Tanacetum cinerariifolium</name>
    <name type="common">Dalmatian daisy</name>
    <name type="synonym">Chrysanthemum cinerariifolium</name>
    <dbReference type="NCBI Taxonomy" id="118510"/>
    <lineage>
        <taxon>Eukaryota</taxon>
        <taxon>Viridiplantae</taxon>
        <taxon>Streptophyta</taxon>
        <taxon>Embryophyta</taxon>
        <taxon>Tracheophyta</taxon>
        <taxon>Spermatophyta</taxon>
        <taxon>Magnoliopsida</taxon>
        <taxon>eudicotyledons</taxon>
        <taxon>Gunneridae</taxon>
        <taxon>Pentapetalae</taxon>
        <taxon>asterids</taxon>
        <taxon>campanulids</taxon>
        <taxon>Asterales</taxon>
        <taxon>Asteraceae</taxon>
        <taxon>Asteroideae</taxon>
        <taxon>Anthemideae</taxon>
        <taxon>Anthemidinae</taxon>
        <taxon>Tanacetum</taxon>
    </lineage>
</organism>
<dbReference type="PANTHER" id="PTHR24559">
    <property type="entry name" value="TRANSPOSON TY3-I GAG-POL POLYPROTEIN"/>
    <property type="match status" value="1"/>
</dbReference>
<dbReference type="AlphaFoldDB" id="A0A6L2MNC9"/>
<evidence type="ECO:0000259" key="8">
    <source>
        <dbReference type="Pfam" id="PF00078"/>
    </source>
</evidence>
<dbReference type="GO" id="GO:0006508">
    <property type="term" value="P:proteolysis"/>
    <property type="evidence" value="ECO:0007669"/>
    <property type="project" value="UniProtKB-KW"/>
</dbReference>
<keyword evidence="3" id="KW-0548">Nucleotidyltransferase</keyword>
<proteinExistence type="predicted"/>
<dbReference type="GO" id="GO:0008233">
    <property type="term" value="F:peptidase activity"/>
    <property type="evidence" value="ECO:0007669"/>
    <property type="project" value="UniProtKB-KW"/>
</dbReference>
<evidence type="ECO:0000256" key="1">
    <source>
        <dbReference type="ARBA" id="ARBA00022670"/>
    </source>
</evidence>
<evidence type="ECO:0000256" key="7">
    <source>
        <dbReference type="ARBA" id="ARBA00022918"/>
    </source>
</evidence>
<gene>
    <name evidence="9" type="ORF">Tci_045803</name>
</gene>
<keyword evidence="2" id="KW-0808">Transferase</keyword>
<evidence type="ECO:0000256" key="5">
    <source>
        <dbReference type="ARBA" id="ARBA00022759"/>
    </source>
</evidence>
<dbReference type="SUPFAM" id="SSF56672">
    <property type="entry name" value="DNA/RNA polymerases"/>
    <property type="match status" value="1"/>
</dbReference>
<dbReference type="FunFam" id="3.10.10.10:FF:000007">
    <property type="entry name" value="Retrovirus-related Pol polyprotein from transposon 17.6-like Protein"/>
    <property type="match status" value="1"/>
</dbReference>
<dbReference type="InterPro" id="IPR043502">
    <property type="entry name" value="DNA/RNA_pol_sf"/>
</dbReference>
<dbReference type="InterPro" id="IPR053134">
    <property type="entry name" value="RNA-dir_DNA_polymerase"/>
</dbReference>
<accession>A0A6L2MNC9</accession>
<keyword evidence="1" id="KW-0645">Protease</keyword>
<evidence type="ECO:0000256" key="3">
    <source>
        <dbReference type="ARBA" id="ARBA00022695"/>
    </source>
</evidence>
<evidence type="ECO:0000313" key="9">
    <source>
        <dbReference type="EMBL" id="GEU73825.1"/>
    </source>
</evidence>
<evidence type="ECO:0000256" key="4">
    <source>
        <dbReference type="ARBA" id="ARBA00022722"/>
    </source>
</evidence>
<dbReference type="Pfam" id="PF00078">
    <property type="entry name" value="RVT_1"/>
    <property type="match status" value="1"/>
</dbReference>
<feature type="domain" description="Reverse transcriptase" evidence="8">
    <location>
        <begin position="31"/>
        <end position="120"/>
    </location>
</feature>
<keyword evidence="4" id="KW-0540">Nuclease</keyword>
<dbReference type="EMBL" id="BKCJ010006764">
    <property type="protein sequence ID" value="GEU73825.1"/>
    <property type="molecule type" value="Genomic_DNA"/>
</dbReference>
<protein>
    <submittedName>
        <fullName evidence="9">Putative reverse transcriptase domain, ribonuclease H-like domain, aspartic peptidase domain protein</fullName>
    </submittedName>
</protein>
<keyword evidence="5" id="KW-0255">Endonuclease</keyword>
<dbReference type="CDD" id="cd01647">
    <property type="entry name" value="RT_LTR"/>
    <property type="match status" value="1"/>
</dbReference>
<dbReference type="GO" id="GO:0003964">
    <property type="term" value="F:RNA-directed DNA polymerase activity"/>
    <property type="evidence" value="ECO:0007669"/>
    <property type="project" value="UniProtKB-KW"/>
</dbReference>
<dbReference type="PANTHER" id="PTHR24559:SF444">
    <property type="entry name" value="REVERSE TRANSCRIPTASE DOMAIN-CONTAINING PROTEIN"/>
    <property type="match status" value="1"/>
</dbReference>
<reference evidence="9" key="1">
    <citation type="journal article" date="2019" name="Sci. Rep.">
        <title>Draft genome of Tanacetum cinerariifolium, the natural source of mosquito coil.</title>
        <authorList>
            <person name="Yamashiro T."/>
            <person name="Shiraishi A."/>
            <person name="Satake H."/>
            <person name="Nakayama K."/>
        </authorList>
    </citation>
    <scope>NUCLEOTIDE SEQUENCE</scope>
</reference>
<dbReference type="Gene3D" id="3.10.10.10">
    <property type="entry name" value="HIV Type 1 Reverse Transcriptase, subunit A, domain 1"/>
    <property type="match status" value="1"/>
</dbReference>
<sequence length="238" mass="27887">MEESSSQLKELQDKGFIRPSLSPCKAPVLFVKKKDGSFRMCIDYRELNKLTIKNRYPLSRIDDIFDQLQGSQYFSKIDLRFEYHQLRVHEDDIPKTAFRTQYGYFEFTVMPFGLTNAPTVQFFGHVINGNGIHVDPRKIEAVKNWEAPRTPSKVRSILDLETLLVRDEERYFYRLWKLEGMGLNSFQTLGGSGGESFCEEGDDVRVDVLRFYTYLTDILGFLEKLECQFKQDIDDERE</sequence>
<keyword evidence="7 9" id="KW-0695">RNA-directed DNA polymerase</keyword>
<evidence type="ECO:0000256" key="6">
    <source>
        <dbReference type="ARBA" id="ARBA00022801"/>
    </source>
</evidence>
<dbReference type="GO" id="GO:0004519">
    <property type="term" value="F:endonuclease activity"/>
    <property type="evidence" value="ECO:0007669"/>
    <property type="project" value="UniProtKB-KW"/>
</dbReference>